<dbReference type="EMBL" id="VIVN01000002">
    <property type="protein sequence ID" value="TWE06434.1"/>
    <property type="molecule type" value="Genomic_DNA"/>
</dbReference>
<name>A0A561DSU8_9BACI</name>
<organism evidence="2 3">
    <name type="scientific">Neobacillus bataviensis</name>
    <dbReference type="NCBI Taxonomy" id="220685"/>
    <lineage>
        <taxon>Bacteria</taxon>
        <taxon>Bacillati</taxon>
        <taxon>Bacillota</taxon>
        <taxon>Bacilli</taxon>
        <taxon>Bacillales</taxon>
        <taxon>Bacillaceae</taxon>
        <taxon>Neobacillus</taxon>
    </lineage>
</organism>
<proteinExistence type="predicted"/>
<comment type="caution">
    <text evidence="2">The sequence shown here is derived from an EMBL/GenBank/DDBJ whole genome shotgun (WGS) entry which is preliminary data.</text>
</comment>
<evidence type="ECO:0000313" key="2">
    <source>
        <dbReference type="EMBL" id="TWE06434.1"/>
    </source>
</evidence>
<dbReference type="Pfam" id="PF10958">
    <property type="entry name" value="DUF2759"/>
    <property type="match status" value="1"/>
</dbReference>
<sequence length="58" mass="6291">MGLVIIFALVTILAAYAGYSSLKNKNFLAAFWGVASFLVFGWFTVMTIIESGFPTGTH</sequence>
<keyword evidence="3" id="KW-1185">Reference proteome</keyword>
<reference evidence="2 3" key="1">
    <citation type="submission" date="2019-06" db="EMBL/GenBank/DDBJ databases">
        <title>Sorghum-associated microbial communities from plants grown in Nebraska, USA.</title>
        <authorList>
            <person name="Schachtman D."/>
        </authorList>
    </citation>
    <scope>NUCLEOTIDE SEQUENCE [LARGE SCALE GENOMIC DNA]</scope>
    <source>
        <strain evidence="2 3">2482</strain>
    </source>
</reference>
<keyword evidence="1" id="KW-0812">Transmembrane</keyword>
<dbReference type="Proteomes" id="UP000319671">
    <property type="component" value="Unassembled WGS sequence"/>
</dbReference>
<evidence type="ECO:0000313" key="3">
    <source>
        <dbReference type="Proteomes" id="UP000319671"/>
    </source>
</evidence>
<keyword evidence="1" id="KW-1133">Transmembrane helix</keyword>
<dbReference type="RefSeq" id="WP_098530001.1">
    <property type="nucleotide sequence ID" value="NZ_VIVN01000002.1"/>
</dbReference>
<evidence type="ECO:0000256" key="1">
    <source>
        <dbReference type="SAM" id="Phobius"/>
    </source>
</evidence>
<accession>A0A561DSU8</accession>
<gene>
    <name evidence="2" type="ORF">FB550_102456</name>
</gene>
<dbReference type="AlphaFoldDB" id="A0A561DSU8"/>
<protein>
    <submittedName>
        <fullName evidence="2">Uncharacterized protein DUF2759</fullName>
    </submittedName>
</protein>
<dbReference type="InterPro" id="IPR024490">
    <property type="entry name" value="DUF2759"/>
</dbReference>
<keyword evidence="1" id="KW-0472">Membrane</keyword>
<feature type="transmembrane region" description="Helical" evidence="1">
    <location>
        <begin position="27"/>
        <end position="49"/>
    </location>
</feature>